<feature type="compositionally biased region" description="Low complexity" evidence="1">
    <location>
        <begin position="633"/>
        <end position="643"/>
    </location>
</feature>
<proteinExistence type="predicted"/>
<feature type="compositionally biased region" description="Acidic residues" evidence="1">
    <location>
        <begin position="382"/>
        <end position="392"/>
    </location>
</feature>
<sequence length="659" mass="73600">MATHELDILKPIDASISNSDDYEIFTLSNAQVLLESNGKPASLLIAYADTPLRVEGRLEPPSRGQLKYLCKKPFKPLDIEIRNVTRFSYGQTQDGEIVIWALGQAGWFELRPARHYKAIFDDMIQAVEILYFVTDIYNEPRKRGGGPSAQLIFQEYAEDERFTCTDPAEAAQIFDKHHIFLLICFLNRAQGLGWSNTPIYQYFRRKHPDSFDASKARVEGRYVQSKTTSKASKVSAAPAPAASRASREKQQVPKPIDTPKKDENWWEAATLFEFMQKAVNQRVLRAGQGHITSERVARLVVKRYEIDELETARNVLLVHARNLCYMMDHPRRKTSRYFAQEPIYRELLAGHTLPAAEVRRTEGIELRPRRDHGTLRRNGQSDESDLTSDDEIIVTPKGRLPHKKTGRLSIIRPRSGKFSGKGKGVKGGKGKGNNKMPTLADSSADEMQLGTGESDSEGGSEMAIDTPTQALSPSGTKRKLIATDTDDTADNGRRKRAASEAATPESPPSTEEDEDTQPAPGEPPLPLRYRPTNTAKSQGLTKPPLALPLVSTPLPTFEANGPRDSWICTFDGCSQKIYGASKNIGRQLIEEHMEDHAKGRQNVVGIVLREEEKLRLPVNNLLKRIREMTEQQSSLFPASRSSSLGPPAVVQPRPIERSV</sequence>
<feature type="compositionally biased region" description="Low complexity" evidence="1">
    <location>
        <begin position="229"/>
        <end position="244"/>
    </location>
</feature>
<name>A0A7C8I8R5_9PLEO</name>
<comment type="caution">
    <text evidence="2">The sequence shown here is derived from an EMBL/GenBank/DDBJ whole genome shotgun (WGS) entry which is preliminary data.</text>
</comment>
<dbReference type="Proteomes" id="UP000481861">
    <property type="component" value="Unassembled WGS sequence"/>
</dbReference>
<feature type="region of interest" description="Disordered" evidence="1">
    <location>
        <begin position="632"/>
        <end position="659"/>
    </location>
</feature>
<feature type="region of interest" description="Disordered" evidence="1">
    <location>
        <begin position="229"/>
        <end position="260"/>
    </location>
</feature>
<feature type="compositionally biased region" description="Polar residues" evidence="1">
    <location>
        <begin position="531"/>
        <end position="540"/>
    </location>
</feature>
<dbReference type="AlphaFoldDB" id="A0A7C8I8R5"/>
<reference evidence="2 3" key="1">
    <citation type="submission" date="2020-01" db="EMBL/GenBank/DDBJ databases">
        <authorList>
            <consortium name="DOE Joint Genome Institute"/>
            <person name="Haridas S."/>
            <person name="Albert R."/>
            <person name="Binder M."/>
            <person name="Bloem J."/>
            <person name="Labutti K."/>
            <person name="Salamov A."/>
            <person name="Andreopoulos B."/>
            <person name="Baker S.E."/>
            <person name="Barry K."/>
            <person name="Bills G."/>
            <person name="Bluhm B.H."/>
            <person name="Cannon C."/>
            <person name="Castanera R."/>
            <person name="Culley D.E."/>
            <person name="Daum C."/>
            <person name="Ezra D."/>
            <person name="Gonzalez J.B."/>
            <person name="Henrissat B."/>
            <person name="Kuo A."/>
            <person name="Liang C."/>
            <person name="Lipzen A."/>
            <person name="Lutzoni F."/>
            <person name="Magnuson J."/>
            <person name="Mondo S."/>
            <person name="Nolan M."/>
            <person name="Ohm R."/>
            <person name="Pangilinan J."/>
            <person name="Park H.-J.H."/>
            <person name="Ramirez L."/>
            <person name="Alfaro M."/>
            <person name="Sun H."/>
            <person name="Tritt A."/>
            <person name="Yoshinaga Y."/>
            <person name="Zwiers L.-H.L."/>
            <person name="Turgeon B.G."/>
            <person name="Goodwin S.B."/>
            <person name="Spatafora J.W."/>
            <person name="Crous P.W."/>
            <person name="Grigoriev I.V."/>
        </authorList>
    </citation>
    <scope>NUCLEOTIDE SEQUENCE [LARGE SCALE GENOMIC DNA]</scope>
    <source>
        <strain evidence="2 3">CBS 611.86</strain>
    </source>
</reference>
<organism evidence="2 3">
    <name type="scientific">Massariosphaeria phaeospora</name>
    <dbReference type="NCBI Taxonomy" id="100035"/>
    <lineage>
        <taxon>Eukaryota</taxon>
        <taxon>Fungi</taxon>
        <taxon>Dikarya</taxon>
        <taxon>Ascomycota</taxon>
        <taxon>Pezizomycotina</taxon>
        <taxon>Dothideomycetes</taxon>
        <taxon>Pleosporomycetidae</taxon>
        <taxon>Pleosporales</taxon>
        <taxon>Pleosporales incertae sedis</taxon>
        <taxon>Massariosphaeria</taxon>
    </lineage>
</organism>
<keyword evidence="3" id="KW-1185">Reference proteome</keyword>
<gene>
    <name evidence="2" type="ORF">BDV95DRAFT_617250</name>
</gene>
<protein>
    <recommendedName>
        <fullName evidence="4">DNA (cytosine-5)-methyltransferase 1 replication foci domain-containing protein</fullName>
    </recommendedName>
</protein>
<feature type="region of interest" description="Disordered" evidence="1">
    <location>
        <begin position="364"/>
        <end position="546"/>
    </location>
</feature>
<evidence type="ECO:0008006" key="4">
    <source>
        <dbReference type="Google" id="ProtNLM"/>
    </source>
</evidence>
<dbReference type="OrthoDB" id="5382953at2759"/>
<dbReference type="EMBL" id="JAADJZ010000007">
    <property type="protein sequence ID" value="KAF2873488.1"/>
    <property type="molecule type" value="Genomic_DNA"/>
</dbReference>
<accession>A0A7C8I8R5</accession>
<evidence type="ECO:0000313" key="2">
    <source>
        <dbReference type="EMBL" id="KAF2873488.1"/>
    </source>
</evidence>
<feature type="compositionally biased region" description="Basic and acidic residues" evidence="1">
    <location>
        <begin position="364"/>
        <end position="374"/>
    </location>
</feature>
<feature type="compositionally biased region" description="Basic and acidic residues" evidence="1">
    <location>
        <begin position="245"/>
        <end position="260"/>
    </location>
</feature>
<evidence type="ECO:0000256" key="1">
    <source>
        <dbReference type="SAM" id="MobiDB-lite"/>
    </source>
</evidence>
<feature type="compositionally biased region" description="Polar residues" evidence="1">
    <location>
        <begin position="466"/>
        <end position="475"/>
    </location>
</feature>
<evidence type="ECO:0000313" key="3">
    <source>
        <dbReference type="Proteomes" id="UP000481861"/>
    </source>
</evidence>